<protein>
    <recommendedName>
        <fullName evidence="3">Secreted protein</fullName>
    </recommendedName>
</protein>
<sequence length="156" mass="18010">MKSTKISRPGLRLGLGLAFAIGIAIAPAVTFAQGLRQYYDTTWNYSQANSYYYVNYYYQTVPTQTTYDYHYCIYYPSQTNYIYYYNPSTQAYWGRYEIGSKGEKRYSILAQKDRKKDLKDIPESAFPEPASMPTIPGAKDKVTIQPPPENVPKEKK</sequence>
<feature type="region of interest" description="Disordered" evidence="1">
    <location>
        <begin position="113"/>
        <end position="156"/>
    </location>
</feature>
<reference evidence="2" key="1">
    <citation type="submission" date="2024-05" db="EMBL/GenBank/DDBJ databases">
        <title>Planctomycetes of the genus Singulisphaera possess chitinolytic capabilities.</title>
        <authorList>
            <person name="Ivanova A."/>
        </authorList>
    </citation>
    <scope>NUCLEOTIDE SEQUENCE</scope>
    <source>
        <strain evidence="2">Ch08T</strain>
    </source>
</reference>
<dbReference type="AlphaFoldDB" id="A0AAU7CJ70"/>
<name>A0AAU7CJ70_9BACT</name>
<evidence type="ECO:0000313" key="2">
    <source>
        <dbReference type="EMBL" id="XBH05286.1"/>
    </source>
</evidence>
<dbReference type="EMBL" id="CP155447">
    <property type="protein sequence ID" value="XBH05286.1"/>
    <property type="molecule type" value="Genomic_DNA"/>
</dbReference>
<feature type="compositionally biased region" description="Basic and acidic residues" evidence="1">
    <location>
        <begin position="113"/>
        <end position="122"/>
    </location>
</feature>
<dbReference type="RefSeq" id="WP_406698098.1">
    <property type="nucleotide sequence ID" value="NZ_CP155447.1"/>
</dbReference>
<proteinExistence type="predicted"/>
<gene>
    <name evidence="2" type="ORF">V5E97_04495</name>
</gene>
<organism evidence="2">
    <name type="scientific">Singulisphaera sp. Ch08</name>
    <dbReference type="NCBI Taxonomy" id="3120278"/>
    <lineage>
        <taxon>Bacteria</taxon>
        <taxon>Pseudomonadati</taxon>
        <taxon>Planctomycetota</taxon>
        <taxon>Planctomycetia</taxon>
        <taxon>Isosphaerales</taxon>
        <taxon>Isosphaeraceae</taxon>
        <taxon>Singulisphaera</taxon>
    </lineage>
</organism>
<evidence type="ECO:0008006" key="3">
    <source>
        <dbReference type="Google" id="ProtNLM"/>
    </source>
</evidence>
<evidence type="ECO:0000256" key="1">
    <source>
        <dbReference type="SAM" id="MobiDB-lite"/>
    </source>
</evidence>
<accession>A0AAU7CJ70</accession>